<evidence type="ECO:0000313" key="3">
    <source>
        <dbReference type="EMBL" id="PKS11777.1"/>
    </source>
</evidence>
<dbReference type="STRING" id="41688.A0A2N3NH89"/>
<dbReference type="AlphaFoldDB" id="A0A2N3NH89"/>
<keyword evidence="1" id="KW-0175">Coiled coil</keyword>
<keyword evidence="4" id="KW-1185">Reference proteome</keyword>
<dbReference type="OrthoDB" id="4495335at2759"/>
<feature type="region of interest" description="Disordered" evidence="2">
    <location>
        <begin position="496"/>
        <end position="520"/>
    </location>
</feature>
<name>A0A2N3NH89_9PEZI</name>
<feature type="compositionally biased region" description="Pro residues" evidence="2">
    <location>
        <begin position="420"/>
        <end position="431"/>
    </location>
</feature>
<dbReference type="Proteomes" id="UP000233524">
    <property type="component" value="Unassembled WGS sequence"/>
</dbReference>
<dbReference type="InParanoid" id="A0A2N3NH89"/>
<gene>
    <name evidence="3" type="ORF">jhhlp_001070</name>
</gene>
<comment type="caution">
    <text evidence="3">The sequence shown here is derived from an EMBL/GenBank/DDBJ whole genome shotgun (WGS) entry which is preliminary data.</text>
</comment>
<feature type="region of interest" description="Disordered" evidence="2">
    <location>
        <begin position="406"/>
        <end position="441"/>
    </location>
</feature>
<evidence type="ECO:0000256" key="2">
    <source>
        <dbReference type="SAM" id="MobiDB-lite"/>
    </source>
</evidence>
<protein>
    <submittedName>
        <fullName evidence="3">Uncharacterized protein</fullName>
    </submittedName>
</protein>
<feature type="compositionally biased region" description="Low complexity" evidence="2">
    <location>
        <begin position="361"/>
        <end position="372"/>
    </location>
</feature>
<dbReference type="PANTHER" id="PTHR42041">
    <property type="entry name" value="DNA ENDONUCLEASE ACTIVATOR CTP1 C-TERMINAL DOMAIN-CONTAINING PROTEIN"/>
    <property type="match status" value="1"/>
</dbReference>
<evidence type="ECO:0000256" key="1">
    <source>
        <dbReference type="SAM" id="Coils"/>
    </source>
</evidence>
<sequence>MENTPNLSDSTPGSTTPLNACSPERVNQQRPQSALFSSFRSEFRDSSVHEKISQFNSLATQSKQLERKAADAALTRALLGREEAESDARRFREETKSLKRSLDESRDREKKVSQRMEQVMDQYIRLKEMHQHTQSIWEKEIRRQRKEYFKAHSVGVKHAEELKLAKESLKAAEASLAKEKERSRAREQEAFKARYQIVGVQEQLDQALEKIKVVEQERDAFKTLAKNEEVARIAAEGCIPLPPADDADDEFASPKKKKARVSLSVTDIVSSAASEQEIEDLTMQLEWERQRANRAQEHVDFLLAECELRCCPCAKSARRTSMLSPQRTRSQNVQIIDSVELSVPRQRSTTPDDEVPELYAPKEPVSEKAPVVKPKPKEKRRSTIFCPKEGIFRTVSQEEAEALEKAQALEKVDEDAYTEPPTPVDPQPNPPKYARTPSVDPPSFALLAQERTSLLSLLNAPHEDIDEDDTEDLPSIPTMSDEDATQHGGVIYEDESATPRAQGSQEELGAPRPNTSAAFYTVTTTTTVPLRETIKDSDFKTRVRSQSRGNDPSFDVSNPALTPTMTREQALAQIRERRGRARSAAQGAATPRRQMVRGIDRRDMSAPTGRLASKARTA</sequence>
<feature type="coiled-coil region" evidence="1">
    <location>
        <begin position="159"/>
        <end position="224"/>
    </location>
</feature>
<feature type="region of interest" description="Disordered" evidence="2">
    <location>
        <begin position="460"/>
        <end position="483"/>
    </location>
</feature>
<feature type="compositionally biased region" description="Low complexity" evidence="2">
    <location>
        <begin position="582"/>
        <end position="592"/>
    </location>
</feature>
<feature type="region of interest" description="Disordered" evidence="2">
    <location>
        <begin position="83"/>
        <end position="113"/>
    </location>
</feature>
<accession>A0A2N3NH89</accession>
<reference evidence="3 4" key="1">
    <citation type="journal article" date="2017" name="G3 (Bethesda)">
        <title>First Draft Genome Sequence of the Pathogenic Fungus Lomentospora prolificans (Formerly Scedosporium prolificans).</title>
        <authorList>
            <person name="Luo R."/>
            <person name="Zimin A."/>
            <person name="Workman R."/>
            <person name="Fan Y."/>
            <person name="Pertea G."/>
            <person name="Grossman N."/>
            <person name="Wear M.P."/>
            <person name="Jia B."/>
            <person name="Miller H."/>
            <person name="Casadevall A."/>
            <person name="Timp W."/>
            <person name="Zhang S.X."/>
            <person name="Salzberg S.L."/>
        </authorList>
    </citation>
    <scope>NUCLEOTIDE SEQUENCE [LARGE SCALE GENOMIC DNA]</scope>
    <source>
        <strain evidence="3 4">JHH-5317</strain>
    </source>
</reference>
<dbReference type="PANTHER" id="PTHR42041:SF1">
    <property type="entry name" value="DNA ENDONUCLEASE ACTIVATOR CTP1 C-TERMINAL DOMAIN-CONTAINING PROTEIN"/>
    <property type="match status" value="1"/>
</dbReference>
<feature type="compositionally biased region" description="Polar residues" evidence="2">
    <location>
        <begin position="544"/>
        <end position="567"/>
    </location>
</feature>
<dbReference type="VEuPathDB" id="FungiDB:jhhlp_001070"/>
<dbReference type="EMBL" id="NLAX01000004">
    <property type="protein sequence ID" value="PKS11777.1"/>
    <property type="molecule type" value="Genomic_DNA"/>
</dbReference>
<proteinExistence type="predicted"/>
<feature type="region of interest" description="Disordered" evidence="2">
    <location>
        <begin position="339"/>
        <end position="380"/>
    </location>
</feature>
<feature type="region of interest" description="Disordered" evidence="2">
    <location>
        <begin position="1"/>
        <end position="35"/>
    </location>
</feature>
<feature type="region of interest" description="Disordered" evidence="2">
    <location>
        <begin position="539"/>
        <end position="618"/>
    </location>
</feature>
<organism evidence="3 4">
    <name type="scientific">Lomentospora prolificans</name>
    <dbReference type="NCBI Taxonomy" id="41688"/>
    <lineage>
        <taxon>Eukaryota</taxon>
        <taxon>Fungi</taxon>
        <taxon>Dikarya</taxon>
        <taxon>Ascomycota</taxon>
        <taxon>Pezizomycotina</taxon>
        <taxon>Sordariomycetes</taxon>
        <taxon>Hypocreomycetidae</taxon>
        <taxon>Microascales</taxon>
        <taxon>Microascaceae</taxon>
        <taxon>Lomentospora</taxon>
    </lineage>
</organism>
<evidence type="ECO:0000313" key="4">
    <source>
        <dbReference type="Proteomes" id="UP000233524"/>
    </source>
</evidence>